<keyword evidence="5" id="KW-0732">Signal</keyword>
<keyword evidence="3 7" id="KW-0217">Developmental protein</keyword>
<dbReference type="PRINTS" id="PR01217">
    <property type="entry name" value="PRICHEXTENSN"/>
</dbReference>
<sequence>MGGTVHHPLQPPPPQSTSTTLIALPPPHPHATHPPVTHHRPPKPIPHPSPPPSTIPSQPHHVTPPPWPTFPETPQTRNSPPPFNPTPNPHQKRNPNRTHPTKIETESQRKQRQRAKEEEETKSPTENQQKKIGEDEGSKVAPFLGNIRRQGWRVENVYKTKINEVGNVVFGFSLASILTLLHACDVSSLTSVEELSPFDTTCRFLRLNKRGRAILNHEYEVNKKELKEREGIMVAKHQIGSRPPKCENRCRACGHCEAVQVPVVPQIQSQRSHYFSIARAVTVVTYSSRSDDLSNYKPMSWKCKCGDYFFNP</sequence>
<dbReference type="AlphaFoldDB" id="A0AAN9K7M5"/>
<evidence type="ECO:0000256" key="1">
    <source>
        <dbReference type="ARBA" id="ARBA00004613"/>
    </source>
</evidence>
<feature type="region of interest" description="Disordered" evidence="8">
    <location>
        <begin position="1"/>
        <end position="139"/>
    </location>
</feature>
<dbReference type="Proteomes" id="UP001359559">
    <property type="component" value="Unassembled WGS sequence"/>
</dbReference>
<feature type="compositionally biased region" description="Pro residues" evidence="8">
    <location>
        <begin position="43"/>
        <end position="54"/>
    </location>
</feature>
<accession>A0AAN9K7M5</accession>
<comment type="function">
    <text evidence="7">Controls stomatal patterning.</text>
</comment>
<organism evidence="9 10">
    <name type="scientific">Clitoria ternatea</name>
    <name type="common">Butterfly pea</name>
    <dbReference type="NCBI Taxonomy" id="43366"/>
    <lineage>
        <taxon>Eukaryota</taxon>
        <taxon>Viridiplantae</taxon>
        <taxon>Streptophyta</taxon>
        <taxon>Embryophyta</taxon>
        <taxon>Tracheophyta</taxon>
        <taxon>Spermatophyta</taxon>
        <taxon>Magnoliopsida</taxon>
        <taxon>eudicotyledons</taxon>
        <taxon>Gunneridae</taxon>
        <taxon>Pentapetalae</taxon>
        <taxon>rosids</taxon>
        <taxon>fabids</taxon>
        <taxon>Fabales</taxon>
        <taxon>Fabaceae</taxon>
        <taxon>Papilionoideae</taxon>
        <taxon>50 kb inversion clade</taxon>
        <taxon>NPAAA clade</taxon>
        <taxon>indigoferoid/millettioid clade</taxon>
        <taxon>Phaseoleae</taxon>
        <taxon>Clitoria</taxon>
    </lineage>
</organism>
<comment type="subcellular location">
    <subcellularLocation>
        <location evidence="1 7">Secreted</location>
    </subcellularLocation>
</comment>
<dbReference type="EMBL" id="JAYKXN010000002">
    <property type="protein sequence ID" value="KAK7311744.1"/>
    <property type="molecule type" value="Genomic_DNA"/>
</dbReference>
<keyword evidence="10" id="KW-1185">Reference proteome</keyword>
<comment type="caution">
    <text evidence="9">The sequence shown here is derived from an EMBL/GenBank/DDBJ whole genome shotgun (WGS) entry which is preliminary data.</text>
</comment>
<name>A0AAN9K7M5_CLITE</name>
<comment type="similarity">
    <text evidence="2 7">Belongs to the plant cysteine rich small secretory peptide family. Epidermal patterning factor subfamily.</text>
</comment>
<dbReference type="GO" id="GO:0005576">
    <property type="term" value="C:extracellular region"/>
    <property type="evidence" value="ECO:0007669"/>
    <property type="project" value="UniProtKB-SubCell"/>
</dbReference>
<feature type="compositionally biased region" description="Basic and acidic residues" evidence="8">
    <location>
        <begin position="101"/>
        <end position="138"/>
    </location>
</feature>
<protein>
    <recommendedName>
        <fullName evidence="7">Epidermal patterning factor-like protein</fullName>
    </recommendedName>
</protein>
<feature type="compositionally biased region" description="Pro residues" evidence="8">
    <location>
        <begin position="62"/>
        <end position="71"/>
    </location>
</feature>
<feature type="compositionally biased region" description="Pro residues" evidence="8">
    <location>
        <begin position="79"/>
        <end position="88"/>
    </location>
</feature>
<keyword evidence="6" id="KW-1015">Disulfide bond</keyword>
<proteinExistence type="inferred from homology"/>
<dbReference type="GO" id="GO:0010052">
    <property type="term" value="P:guard cell differentiation"/>
    <property type="evidence" value="ECO:0007669"/>
    <property type="project" value="UniProtKB-UniRule"/>
</dbReference>
<evidence type="ECO:0000256" key="6">
    <source>
        <dbReference type="ARBA" id="ARBA00023157"/>
    </source>
</evidence>
<evidence type="ECO:0000256" key="8">
    <source>
        <dbReference type="SAM" id="MobiDB-lite"/>
    </source>
</evidence>
<evidence type="ECO:0000313" key="10">
    <source>
        <dbReference type="Proteomes" id="UP001359559"/>
    </source>
</evidence>
<reference evidence="9 10" key="1">
    <citation type="submission" date="2024-01" db="EMBL/GenBank/DDBJ databases">
        <title>The genomes of 5 underutilized Papilionoideae crops provide insights into root nodulation and disease resistance.</title>
        <authorList>
            <person name="Yuan L."/>
        </authorList>
    </citation>
    <scope>NUCLEOTIDE SEQUENCE [LARGE SCALE GENOMIC DNA]</scope>
    <source>
        <strain evidence="9">LY-2023</strain>
        <tissue evidence="9">Leaf</tissue>
    </source>
</reference>
<dbReference type="PANTHER" id="PTHR33109">
    <property type="entry name" value="EPIDERMAL PATTERNING FACTOR-LIKE PROTEIN 4"/>
    <property type="match status" value="1"/>
</dbReference>
<evidence type="ECO:0000313" key="9">
    <source>
        <dbReference type="EMBL" id="KAK7311744.1"/>
    </source>
</evidence>
<gene>
    <name evidence="9" type="ORF">RJT34_10071</name>
</gene>
<evidence type="ECO:0000256" key="3">
    <source>
        <dbReference type="ARBA" id="ARBA00022473"/>
    </source>
</evidence>
<keyword evidence="4 7" id="KW-0964">Secreted</keyword>
<evidence type="ECO:0000256" key="2">
    <source>
        <dbReference type="ARBA" id="ARBA00008127"/>
    </source>
</evidence>
<evidence type="ECO:0000256" key="4">
    <source>
        <dbReference type="ARBA" id="ARBA00022525"/>
    </source>
</evidence>
<dbReference type="InterPro" id="IPR039455">
    <property type="entry name" value="EPFL"/>
</dbReference>
<dbReference type="PANTHER" id="PTHR33109:SF95">
    <property type="entry name" value="EPIDERMAL PATTERNING FACTOR-LIKE PROTEIN"/>
    <property type="match status" value="1"/>
</dbReference>
<evidence type="ECO:0000256" key="7">
    <source>
        <dbReference type="RuleBase" id="RU367102"/>
    </source>
</evidence>
<evidence type="ECO:0000256" key="5">
    <source>
        <dbReference type="ARBA" id="ARBA00022729"/>
    </source>
</evidence>
<dbReference type="Pfam" id="PF17181">
    <property type="entry name" value="EPF"/>
    <property type="match status" value="1"/>
</dbReference>
<feature type="compositionally biased region" description="Basic residues" evidence="8">
    <location>
        <begin position="90"/>
        <end position="100"/>
    </location>
</feature>